<dbReference type="PANTHER" id="PTHR30419">
    <property type="entry name" value="HTH-TYPE TRANSCRIPTIONAL REGULATOR YBHD"/>
    <property type="match status" value="1"/>
</dbReference>
<dbReference type="InterPro" id="IPR000847">
    <property type="entry name" value="LysR_HTH_N"/>
</dbReference>
<dbReference type="Gene3D" id="1.10.10.10">
    <property type="entry name" value="Winged helix-like DNA-binding domain superfamily/Winged helix DNA-binding domain"/>
    <property type="match status" value="1"/>
</dbReference>
<evidence type="ECO:0000256" key="3">
    <source>
        <dbReference type="ARBA" id="ARBA00023125"/>
    </source>
</evidence>
<dbReference type="Pfam" id="PF03466">
    <property type="entry name" value="LysR_substrate"/>
    <property type="match status" value="1"/>
</dbReference>
<dbReference type="SUPFAM" id="SSF46785">
    <property type="entry name" value="Winged helix' DNA-binding domain"/>
    <property type="match status" value="1"/>
</dbReference>
<dbReference type="EMBL" id="JPVZ01000004">
    <property type="protein sequence ID" value="OAZ09850.1"/>
    <property type="molecule type" value="Genomic_DNA"/>
</dbReference>
<dbReference type="Gene3D" id="3.40.190.10">
    <property type="entry name" value="Periplasmic binding protein-like II"/>
    <property type="match status" value="2"/>
</dbReference>
<gene>
    <name evidence="6" type="ORF">TH4_11765</name>
</gene>
<comment type="similarity">
    <text evidence="1">Belongs to the LysR transcriptional regulatory family.</text>
</comment>
<dbReference type="GO" id="GO:0003677">
    <property type="term" value="F:DNA binding"/>
    <property type="evidence" value="ECO:0007669"/>
    <property type="project" value="UniProtKB-KW"/>
</dbReference>
<comment type="caution">
    <text evidence="6">The sequence shown here is derived from an EMBL/GenBank/DDBJ whole genome shotgun (WGS) entry which is preliminary data.</text>
</comment>
<protein>
    <submittedName>
        <fullName evidence="6">LysR family transcriptional regulator</fullName>
    </submittedName>
</protein>
<evidence type="ECO:0000259" key="5">
    <source>
        <dbReference type="PROSITE" id="PS50931"/>
    </source>
</evidence>
<dbReference type="InterPro" id="IPR005119">
    <property type="entry name" value="LysR_subst-bd"/>
</dbReference>
<dbReference type="PROSITE" id="PS50931">
    <property type="entry name" value="HTH_LYSR"/>
    <property type="match status" value="1"/>
</dbReference>
<dbReference type="InterPro" id="IPR036390">
    <property type="entry name" value="WH_DNA-bd_sf"/>
</dbReference>
<dbReference type="FunFam" id="1.10.10.10:FF:000001">
    <property type="entry name" value="LysR family transcriptional regulator"/>
    <property type="match status" value="1"/>
</dbReference>
<name>A0A853L030_9PROT</name>
<dbReference type="InterPro" id="IPR036388">
    <property type="entry name" value="WH-like_DNA-bd_sf"/>
</dbReference>
<dbReference type="Pfam" id="PF00126">
    <property type="entry name" value="HTH_1"/>
    <property type="match status" value="1"/>
</dbReference>
<accession>A0A853L030</accession>
<keyword evidence="3" id="KW-0238">DNA-binding</keyword>
<evidence type="ECO:0000313" key="7">
    <source>
        <dbReference type="Proteomes" id="UP000094009"/>
    </source>
</evidence>
<dbReference type="GO" id="GO:0005829">
    <property type="term" value="C:cytosol"/>
    <property type="evidence" value="ECO:0007669"/>
    <property type="project" value="TreeGrafter"/>
</dbReference>
<dbReference type="GO" id="GO:0003700">
    <property type="term" value="F:DNA-binding transcription factor activity"/>
    <property type="evidence" value="ECO:0007669"/>
    <property type="project" value="InterPro"/>
</dbReference>
<evidence type="ECO:0000256" key="4">
    <source>
        <dbReference type="ARBA" id="ARBA00023163"/>
    </source>
</evidence>
<proteinExistence type="inferred from homology"/>
<organism evidence="6 7">
    <name type="scientific">Thalassospira tepidiphila MCCC 1A03514</name>
    <dbReference type="NCBI Taxonomy" id="1177930"/>
    <lineage>
        <taxon>Bacteria</taxon>
        <taxon>Pseudomonadati</taxon>
        <taxon>Pseudomonadota</taxon>
        <taxon>Alphaproteobacteria</taxon>
        <taxon>Rhodospirillales</taxon>
        <taxon>Thalassospiraceae</taxon>
        <taxon>Thalassospira</taxon>
    </lineage>
</organism>
<dbReference type="SUPFAM" id="SSF53850">
    <property type="entry name" value="Periplasmic binding protein-like II"/>
    <property type="match status" value="1"/>
</dbReference>
<evidence type="ECO:0000256" key="1">
    <source>
        <dbReference type="ARBA" id="ARBA00009437"/>
    </source>
</evidence>
<dbReference type="PRINTS" id="PR00039">
    <property type="entry name" value="HTHLYSR"/>
</dbReference>
<keyword evidence="2" id="KW-0805">Transcription regulation</keyword>
<dbReference type="RefSeq" id="WP_064781190.1">
    <property type="nucleotide sequence ID" value="NZ_JPVZ01000004.1"/>
</dbReference>
<keyword evidence="4" id="KW-0804">Transcription</keyword>
<dbReference type="Proteomes" id="UP000094009">
    <property type="component" value="Unassembled WGS sequence"/>
</dbReference>
<evidence type="ECO:0000256" key="2">
    <source>
        <dbReference type="ARBA" id="ARBA00023015"/>
    </source>
</evidence>
<sequence>MDTRQLKTLVAVSEQGTFARAAEIVHLTPSAVSQQMQALEQEMGVSLFNRDTRPPTLNAHGLQLLETAHSVLRTVEETRSALHGERKSGTLSIGSVRTSTIGLLPKAIVSLRSTYPDFRINLRVGLSSSMISDVQAGRLDMAIVAEHLGIPQGMVWRPFIREPLIVIAPLGTPDMDAREILETLPFVRFRANVPLAHLIDLELSKMGIVTTDTAEIDTISAIVECVVAGLGATVVPHIAVQGHNENLLIRPFGDPQVYRQIGVVQRMASAKMDLMNLFHDELASLAGEFGVPRETSA</sequence>
<evidence type="ECO:0000313" key="6">
    <source>
        <dbReference type="EMBL" id="OAZ09850.1"/>
    </source>
</evidence>
<feature type="domain" description="HTH lysR-type" evidence="5">
    <location>
        <begin position="1"/>
        <end position="58"/>
    </location>
</feature>
<dbReference type="InterPro" id="IPR050950">
    <property type="entry name" value="HTH-type_LysR_regulators"/>
</dbReference>
<reference evidence="6 7" key="1">
    <citation type="submission" date="2014-07" db="EMBL/GenBank/DDBJ databases">
        <title>Draft genome sequence of Thalassospira tepidiphila 1-1B.</title>
        <authorList>
            <person name="Lai Q."/>
            <person name="Shao Z."/>
        </authorList>
    </citation>
    <scope>NUCLEOTIDE SEQUENCE [LARGE SCALE GENOMIC DNA]</scope>
    <source>
        <strain evidence="6 7">MCCC 1A03514</strain>
    </source>
</reference>
<dbReference type="AlphaFoldDB" id="A0A853L030"/>